<feature type="transmembrane region" description="Helical" evidence="1">
    <location>
        <begin position="21"/>
        <end position="38"/>
    </location>
</feature>
<evidence type="ECO:0000259" key="2">
    <source>
        <dbReference type="Pfam" id="PF07786"/>
    </source>
</evidence>
<keyword evidence="1" id="KW-1133">Transmembrane helix</keyword>
<gene>
    <name evidence="3" type="ORF">NCTC10684_02681</name>
</gene>
<feature type="transmembrane region" description="Helical" evidence="1">
    <location>
        <begin position="58"/>
        <end position="80"/>
    </location>
</feature>
<accession>A0A380WKI4</accession>
<dbReference type="EMBL" id="UFSM01000001">
    <property type="protein sequence ID" value="SUU89441.1"/>
    <property type="molecule type" value="Genomic_DNA"/>
</dbReference>
<feature type="transmembrane region" description="Helical" evidence="1">
    <location>
        <begin position="92"/>
        <end position="109"/>
    </location>
</feature>
<feature type="transmembrane region" description="Helical" evidence="1">
    <location>
        <begin position="115"/>
        <end position="134"/>
    </location>
</feature>
<feature type="transmembrane region" description="Helical" evidence="1">
    <location>
        <begin position="229"/>
        <end position="247"/>
    </location>
</feature>
<reference evidence="3 4" key="1">
    <citation type="submission" date="2018-06" db="EMBL/GenBank/DDBJ databases">
        <authorList>
            <consortium name="Pathogen Informatics"/>
            <person name="Doyle S."/>
        </authorList>
    </citation>
    <scope>NUCLEOTIDE SEQUENCE [LARGE SCALE GENOMIC DNA]</scope>
    <source>
        <strain evidence="3 4">NCTC10684</strain>
    </source>
</reference>
<dbReference type="OrthoDB" id="9807591at2"/>
<dbReference type="Proteomes" id="UP000254701">
    <property type="component" value="Unassembled WGS sequence"/>
</dbReference>
<evidence type="ECO:0000313" key="3">
    <source>
        <dbReference type="EMBL" id="SUU89441.1"/>
    </source>
</evidence>
<dbReference type="Pfam" id="PF07786">
    <property type="entry name" value="HGSNAT_cat"/>
    <property type="match status" value="1"/>
</dbReference>
<protein>
    <submittedName>
        <fullName evidence="3">Predicted membrane protein</fullName>
    </submittedName>
</protein>
<evidence type="ECO:0000313" key="4">
    <source>
        <dbReference type="Proteomes" id="UP000254701"/>
    </source>
</evidence>
<keyword evidence="1" id="KW-0812">Transmembrane</keyword>
<evidence type="ECO:0000256" key="1">
    <source>
        <dbReference type="SAM" id="Phobius"/>
    </source>
</evidence>
<feature type="transmembrane region" description="Helical" evidence="1">
    <location>
        <begin position="139"/>
        <end position="155"/>
    </location>
</feature>
<dbReference type="AlphaFoldDB" id="A0A380WKI4"/>
<feature type="domain" description="Heparan-alpha-glucosaminide N-acetyltransferase catalytic" evidence="2">
    <location>
        <begin position="16"/>
        <end position="237"/>
    </location>
</feature>
<organism evidence="3 4">
    <name type="scientific">Aminobacter aminovorans</name>
    <name type="common">Chelatobacter heintzii</name>
    <dbReference type="NCBI Taxonomy" id="83263"/>
    <lineage>
        <taxon>Bacteria</taxon>
        <taxon>Pseudomonadati</taxon>
        <taxon>Pseudomonadota</taxon>
        <taxon>Alphaproteobacteria</taxon>
        <taxon>Hyphomicrobiales</taxon>
        <taxon>Phyllobacteriaceae</taxon>
        <taxon>Aminobacter</taxon>
    </lineage>
</organism>
<sequence>MTMQPNPDQIKATSRRVSVIDIARGAALIAMAIYHFAWDLEFFGYADPGMTAYGNWKLFARCIASSFLFLVGVSLVLAHAKGIRWPGYFRRLAMVAAAALAITVATWFATPDTFIFFGILHHIALASVLGLAFLRVPPVLTLIVAALVVVAPHYLRSEAFNHPALVWIGLSMANPRSNDFVPLFPFFGAVLAGIGVAGLALRAGLIEKMARLQPGAWSRPLSFFGRHSLAFYLIHQPVMISLVWLFAQVFPAPVETREVTFLKSCQLSCEQSRDTDFCSRYCVCMLDELQKDDSFDRLYASDQSPELKAHVGQTAAMCTTSTENQTIPGGAQ</sequence>
<proteinExistence type="predicted"/>
<dbReference type="RefSeq" id="WP_115733771.1">
    <property type="nucleotide sequence ID" value="NZ_BAAAVY010000002.1"/>
</dbReference>
<feature type="transmembrane region" description="Helical" evidence="1">
    <location>
        <begin position="180"/>
        <end position="201"/>
    </location>
</feature>
<dbReference type="InterPro" id="IPR012429">
    <property type="entry name" value="HGSNAT_cat"/>
</dbReference>
<name>A0A380WKI4_AMIAI</name>
<keyword evidence="1" id="KW-0472">Membrane</keyword>